<feature type="coiled-coil region" evidence="1">
    <location>
        <begin position="115"/>
        <end position="156"/>
    </location>
</feature>
<dbReference type="AlphaFoldDB" id="A0A8H7BRG2"/>
<dbReference type="OrthoDB" id="2251512at2759"/>
<comment type="caution">
    <text evidence="2">The sequence shown here is derived from an EMBL/GenBank/DDBJ whole genome shotgun (WGS) entry which is preliminary data.</text>
</comment>
<organism evidence="2 3">
    <name type="scientific">Apophysomyces ossiformis</name>
    <dbReference type="NCBI Taxonomy" id="679940"/>
    <lineage>
        <taxon>Eukaryota</taxon>
        <taxon>Fungi</taxon>
        <taxon>Fungi incertae sedis</taxon>
        <taxon>Mucoromycota</taxon>
        <taxon>Mucoromycotina</taxon>
        <taxon>Mucoromycetes</taxon>
        <taxon>Mucorales</taxon>
        <taxon>Mucorineae</taxon>
        <taxon>Mucoraceae</taxon>
        <taxon>Apophysomyces</taxon>
    </lineage>
</organism>
<sequence>MSDSGYSHVSFNKDLPQSSLLLHSPIIRSLSDFKHAPRTLFDKMGPSDGLADRSEPGARCVDVDWQSLVRRLQEENANLVRSLHASEADLRRCRMEKAELETIYAKQAESSDAILARLRNALGRQIQEKKEARAKQRELEAQLRQSELDRQLLRSLQQQPFSHVPTEDNNSHYNNHYTSRRQLRTLQSELDQAAAKRSHRSTSIQTTQDQVDQLKVQAEADKMTHLLGNQLTERRSTNSADMWQQALWEAQQQCQRETQMRMDLSELAQGIEEELDAHLLF</sequence>
<dbReference type="EMBL" id="JABAYA010000061">
    <property type="protein sequence ID" value="KAF7727255.1"/>
    <property type="molecule type" value="Genomic_DNA"/>
</dbReference>
<name>A0A8H7BRG2_9FUNG</name>
<protein>
    <submittedName>
        <fullName evidence="2">Uncharacterized protein</fullName>
    </submittedName>
</protein>
<evidence type="ECO:0000313" key="3">
    <source>
        <dbReference type="Proteomes" id="UP000605846"/>
    </source>
</evidence>
<accession>A0A8H7BRG2</accession>
<proteinExistence type="predicted"/>
<gene>
    <name evidence="2" type="ORF">EC973_007868</name>
</gene>
<keyword evidence="1" id="KW-0175">Coiled coil</keyword>
<dbReference type="Proteomes" id="UP000605846">
    <property type="component" value="Unassembled WGS sequence"/>
</dbReference>
<reference evidence="2" key="1">
    <citation type="submission" date="2020-01" db="EMBL/GenBank/DDBJ databases">
        <title>Genome Sequencing of Three Apophysomyces-Like Fungal Strains Confirms a Novel Fungal Genus in the Mucoromycota with divergent Burkholderia-like Endosymbiotic Bacteria.</title>
        <authorList>
            <person name="Stajich J.E."/>
            <person name="Macias A.M."/>
            <person name="Carter-House D."/>
            <person name="Lovett B."/>
            <person name="Kasson L.R."/>
            <person name="Berry K."/>
            <person name="Grigoriev I."/>
            <person name="Chang Y."/>
            <person name="Spatafora J."/>
            <person name="Kasson M.T."/>
        </authorList>
    </citation>
    <scope>NUCLEOTIDE SEQUENCE</scope>
    <source>
        <strain evidence="2">NRRL A-21654</strain>
    </source>
</reference>
<evidence type="ECO:0000313" key="2">
    <source>
        <dbReference type="EMBL" id="KAF7727255.1"/>
    </source>
</evidence>
<keyword evidence="3" id="KW-1185">Reference proteome</keyword>
<evidence type="ECO:0000256" key="1">
    <source>
        <dbReference type="SAM" id="Coils"/>
    </source>
</evidence>